<evidence type="ECO:0000256" key="1">
    <source>
        <dbReference type="SAM" id="Phobius"/>
    </source>
</evidence>
<comment type="caution">
    <text evidence="2">The sequence shown here is derived from an EMBL/GenBank/DDBJ whole genome shotgun (WGS) entry which is preliminary data.</text>
</comment>
<keyword evidence="1" id="KW-0812">Transmembrane</keyword>
<gene>
    <name evidence="2" type="ORF">DLM86_17625</name>
</gene>
<protein>
    <submittedName>
        <fullName evidence="2">Uncharacterized protein</fullName>
    </submittedName>
</protein>
<organism evidence="2 3">
    <name type="scientific">Paenibacillus flagellatus</name>
    <dbReference type="NCBI Taxonomy" id="2211139"/>
    <lineage>
        <taxon>Bacteria</taxon>
        <taxon>Bacillati</taxon>
        <taxon>Bacillota</taxon>
        <taxon>Bacilli</taxon>
        <taxon>Bacillales</taxon>
        <taxon>Paenibacillaceae</taxon>
        <taxon>Paenibacillus</taxon>
    </lineage>
</organism>
<feature type="transmembrane region" description="Helical" evidence="1">
    <location>
        <begin position="68"/>
        <end position="90"/>
    </location>
</feature>
<dbReference type="RefSeq" id="WP_110841351.1">
    <property type="nucleotide sequence ID" value="NZ_QJVJ01000007.1"/>
</dbReference>
<reference evidence="2 3" key="1">
    <citation type="submission" date="2018-05" db="EMBL/GenBank/DDBJ databases">
        <title>Paenibacillus flagellatus sp. nov., isolated from selenium mineral soil.</title>
        <authorList>
            <person name="Dai X."/>
        </authorList>
    </citation>
    <scope>NUCLEOTIDE SEQUENCE [LARGE SCALE GENOMIC DNA]</scope>
    <source>
        <strain evidence="2 3">DXL2</strain>
    </source>
</reference>
<keyword evidence="1" id="KW-0472">Membrane</keyword>
<proteinExistence type="predicted"/>
<dbReference type="AlphaFoldDB" id="A0A2V5K2U6"/>
<keyword evidence="1" id="KW-1133">Transmembrane helix</keyword>
<keyword evidence="3" id="KW-1185">Reference proteome</keyword>
<name>A0A2V5K2U6_9BACL</name>
<feature type="transmembrane region" description="Helical" evidence="1">
    <location>
        <begin position="20"/>
        <end position="40"/>
    </location>
</feature>
<dbReference type="EMBL" id="QJVJ01000007">
    <property type="protein sequence ID" value="PYI53579.1"/>
    <property type="molecule type" value="Genomic_DNA"/>
</dbReference>
<evidence type="ECO:0000313" key="3">
    <source>
        <dbReference type="Proteomes" id="UP000247476"/>
    </source>
</evidence>
<evidence type="ECO:0000313" key="2">
    <source>
        <dbReference type="EMBL" id="PYI53579.1"/>
    </source>
</evidence>
<dbReference type="Proteomes" id="UP000247476">
    <property type="component" value="Unassembled WGS sequence"/>
</dbReference>
<sequence length="96" mass="10848">MRIHWVAGILVGYFNAAWSMVWVASVLWGIVFCAFMLRSYKDRKEQFLSRLQAEGKTKMFGLRPNAAYYVREFVLSAGTAFVVGSAVQAVKSMMAQ</sequence>
<accession>A0A2V5K2U6</accession>
<dbReference type="OrthoDB" id="2619626at2"/>